<dbReference type="EMBL" id="RNKS01000087">
    <property type="protein sequence ID" value="MGD31689.1"/>
    <property type="molecule type" value="Genomic_DNA"/>
</dbReference>
<accession>A0A3I0EYJ8</accession>
<gene>
    <name evidence="1" type="ORF">EE393_22705</name>
    <name evidence="2" type="ORF">EEM47_16310</name>
</gene>
<dbReference type="AlphaFoldDB" id="A0A3I0EYJ8"/>
<evidence type="ECO:0000313" key="2">
    <source>
        <dbReference type="EMBL" id="MHI23371.1"/>
    </source>
</evidence>
<dbReference type="Proteomes" id="UP000885336">
    <property type="component" value="Unassembled WGS sequence"/>
</dbReference>
<name>A0A3I0EYJ8_SALER</name>
<sequence>MSGKTFYTLDRAGTLVEDARIDYQDTFSPIVELKEHIESRFWQKVSRHGNNYLFNYNINLLSSNENLSVFMEMLLEERRRASFPDRPSRFRSLFACETVREAAWFRGSSKANLSTAIYEVHSELVCHRADMKLLNVNCTPPEMSHRLDLYWQGKTKELYPGYEPFWEVLVPLPAIIGRRIQE</sequence>
<dbReference type="RefSeq" id="WP_023165599.1">
    <property type="nucleotide sequence ID" value="NZ_MZCS01000026.1"/>
</dbReference>
<dbReference type="EMBL" id="ROVY01000057">
    <property type="protein sequence ID" value="MHI23371.1"/>
    <property type="molecule type" value="Genomic_DNA"/>
</dbReference>
<protein>
    <recommendedName>
        <fullName evidence="3">DUF2441 domain-containing protein</fullName>
    </recommendedName>
</protein>
<organism evidence="1">
    <name type="scientific">Salmonella enterica</name>
    <name type="common">Salmonella choleraesuis</name>
    <dbReference type="NCBI Taxonomy" id="28901"/>
    <lineage>
        <taxon>Bacteria</taxon>
        <taxon>Pseudomonadati</taxon>
        <taxon>Pseudomonadota</taxon>
        <taxon>Gammaproteobacteria</taxon>
        <taxon>Enterobacterales</taxon>
        <taxon>Enterobacteriaceae</taxon>
        <taxon>Salmonella</taxon>
    </lineage>
</organism>
<comment type="caution">
    <text evidence="1">The sequence shown here is derived from an EMBL/GenBank/DDBJ whole genome shotgun (WGS) entry which is preliminary data.</text>
</comment>
<dbReference type="SUPFAM" id="SSF56399">
    <property type="entry name" value="ADP-ribosylation"/>
    <property type="match status" value="1"/>
</dbReference>
<proteinExistence type="predicted"/>
<evidence type="ECO:0000313" key="1">
    <source>
        <dbReference type="EMBL" id="MGD31689.1"/>
    </source>
</evidence>
<evidence type="ECO:0008006" key="3">
    <source>
        <dbReference type="Google" id="ProtNLM"/>
    </source>
</evidence>
<reference evidence="1" key="1">
    <citation type="submission" date="2018-11" db="EMBL/GenBank/DDBJ databases">
        <authorList>
            <consortium name="PulseNet: The National Subtyping Network for Foodborne Disease Surveillance"/>
            <person name="Tarr C.L."/>
            <person name="Trees E."/>
            <person name="Katz L.S."/>
            <person name="Carleton-Romer H.A."/>
            <person name="Stroika S."/>
            <person name="Kucerova Z."/>
            <person name="Roache K.F."/>
            <person name="Sabol A.L."/>
            <person name="Besser J."/>
            <person name="Gerner-Smidt P."/>
        </authorList>
    </citation>
    <scope>NUCLEOTIDE SEQUENCE [LARGE SCALE GENOMIC DNA]</scope>
    <source>
        <strain evidence="1">PNUSAS058450</strain>
        <strain evidence="2">PNUSAS059688</strain>
    </source>
</reference>
<dbReference type="Proteomes" id="UP000885364">
    <property type="component" value="Unassembled WGS sequence"/>
</dbReference>